<dbReference type="EMBL" id="CP000699">
    <property type="protein sequence ID" value="ABQ71015.1"/>
    <property type="molecule type" value="Genomic_DNA"/>
</dbReference>
<evidence type="ECO:0000313" key="1">
    <source>
        <dbReference type="EMBL" id="ABQ71015.1"/>
    </source>
</evidence>
<protein>
    <submittedName>
        <fullName evidence="1">Uncharacterized protein</fullName>
    </submittedName>
</protein>
<accession>A0A9J9LGE0</accession>
<proteinExistence type="predicted"/>
<keyword evidence="2" id="KW-1185">Reference proteome</keyword>
<evidence type="ECO:0000313" key="2">
    <source>
        <dbReference type="Proteomes" id="UP000001989"/>
    </source>
</evidence>
<dbReference type="AlphaFoldDB" id="A0A9J9LGE0"/>
<dbReference type="KEGG" id="swi:Swit_4678"/>
<sequence length="106" mass="11198">MKIGIVIPDLIRDPETQGCAFTSAERQQILTFVRMTKGDGRSLPVPVVGPAAGRSSPSFGRLAGGDITAEVMPGFGCQLRCTGSQLPRRTSHVVHIASLLLRVLGA</sequence>
<reference evidence="1 2" key="1">
    <citation type="journal article" date="2010" name="J. Bacteriol.">
        <title>Genome sequence of the dioxin-mineralizing bacterium Sphingomonas wittichii RW1.</title>
        <authorList>
            <person name="Miller T.R."/>
            <person name="Delcher A.L."/>
            <person name="Salzberg S.L."/>
            <person name="Saunders E."/>
            <person name="Detter J.C."/>
            <person name="Halden R.U."/>
        </authorList>
    </citation>
    <scope>NUCLEOTIDE SEQUENCE [LARGE SCALE GENOMIC DNA]</scope>
    <source>
        <strain evidence="2">DSM 6014 / CCUG 31198 / JCM 15750 / NBRC 105917 / EY 4224 / RW1</strain>
    </source>
</reference>
<gene>
    <name evidence="1" type="ordered locus">Swit_4678</name>
</gene>
<name>A0A9J9LGE0_RHIWR</name>
<organism evidence="1 2">
    <name type="scientific">Rhizorhabdus wittichii (strain DSM 6014 / CCUG 31198 / JCM 15750 / NBRC 105917 / EY 4224 / RW1)</name>
    <name type="common">Sphingomonas wittichii</name>
    <dbReference type="NCBI Taxonomy" id="392499"/>
    <lineage>
        <taxon>Bacteria</taxon>
        <taxon>Pseudomonadati</taxon>
        <taxon>Pseudomonadota</taxon>
        <taxon>Alphaproteobacteria</taxon>
        <taxon>Sphingomonadales</taxon>
        <taxon>Sphingomonadaceae</taxon>
        <taxon>Rhizorhabdus</taxon>
    </lineage>
</organism>
<dbReference type="Proteomes" id="UP000001989">
    <property type="component" value="Chromosome"/>
</dbReference>